<keyword evidence="1" id="KW-0028">Amino-acid biosynthesis</keyword>
<dbReference type="InterPro" id="IPR046342">
    <property type="entry name" value="CBS_dom_sf"/>
</dbReference>
<evidence type="ECO:0000313" key="6">
    <source>
        <dbReference type="EMBL" id="SDW72999.1"/>
    </source>
</evidence>
<dbReference type="CDD" id="cd02205">
    <property type="entry name" value="CBS_pair_SF"/>
    <property type="match status" value="1"/>
</dbReference>
<dbReference type="PANTHER" id="PTHR43080">
    <property type="entry name" value="CBS DOMAIN-CONTAINING PROTEIN CBSX3, MITOCHONDRIAL"/>
    <property type="match status" value="1"/>
</dbReference>
<dbReference type="GeneID" id="30582954"/>
<dbReference type="SMART" id="SM00116">
    <property type="entry name" value="CBS"/>
    <property type="match status" value="2"/>
</dbReference>
<dbReference type="RefSeq" id="WP_234970456.1">
    <property type="nucleotide sequence ID" value="NZ_CP017921.1"/>
</dbReference>
<evidence type="ECO:0000256" key="2">
    <source>
        <dbReference type="ARBA" id="ARBA00023122"/>
    </source>
</evidence>
<dbReference type="PROSITE" id="PS51371">
    <property type="entry name" value="CBS"/>
    <property type="match status" value="2"/>
</dbReference>
<dbReference type="SUPFAM" id="SSF54631">
    <property type="entry name" value="CBS-domain pair"/>
    <property type="match status" value="1"/>
</dbReference>
<reference evidence="6 7" key="1">
    <citation type="submission" date="2016-10" db="EMBL/GenBank/DDBJ databases">
        <authorList>
            <person name="de Groot N.N."/>
        </authorList>
    </citation>
    <scope>NUCLEOTIDE SEQUENCE [LARGE SCALE GENOMIC DNA]</scope>
    <source>
        <strain evidence="6 7">Z-7982</strain>
    </source>
</reference>
<dbReference type="Proteomes" id="UP000198669">
    <property type="component" value="Unassembled WGS sequence"/>
</dbReference>
<accession>A0A1H2VYS2</accession>
<organism evidence="6 7">
    <name type="scientific">Methanohalophilus halophilus</name>
    <dbReference type="NCBI Taxonomy" id="2177"/>
    <lineage>
        <taxon>Archaea</taxon>
        <taxon>Methanobacteriati</taxon>
        <taxon>Methanobacteriota</taxon>
        <taxon>Stenosarchaea group</taxon>
        <taxon>Methanomicrobia</taxon>
        <taxon>Methanosarcinales</taxon>
        <taxon>Methanosarcinaceae</taxon>
        <taxon>Methanohalophilus</taxon>
    </lineage>
</organism>
<dbReference type="Gene3D" id="3.10.580.10">
    <property type="entry name" value="CBS-domain"/>
    <property type="match status" value="1"/>
</dbReference>
<feature type="domain" description="CBS" evidence="5">
    <location>
        <begin position="21"/>
        <end position="78"/>
    </location>
</feature>
<sequence length="143" mass="15697">MIPFQGVRKMIGENMQVKDAMSRGVVTVPMDATAAEVAETMANRDVSAVVAVDENGETFGFVSEMDILSRLGEKNWEIASIEDLMASSVETVNPGMKLKDAAKQMAEKHIHRLIVMSEDKVGASYRPIGILSPVDVIKYLIRK</sequence>
<proteinExistence type="predicted"/>
<gene>
    <name evidence="6" type="ORF">SAMN04515625_1518</name>
</gene>
<name>A0A1H2VYS2_9EURY</name>
<evidence type="ECO:0000256" key="1">
    <source>
        <dbReference type="ARBA" id="ARBA00022605"/>
    </source>
</evidence>
<protein>
    <submittedName>
        <fullName evidence="6">CBS domain-containing protein</fullName>
    </submittedName>
</protein>
<evidence type="ECO:0000313" key="7">
    <source>
        <dbReference type="Proteomes" id="UP000198669"/>
    </source>
</evidence>
<keyword evidence="3" id="KW-0486">Methionine biosynthesis</keyword>
<dbReference type="PANTHER" id="PTHR43080:SF2">
    <property type="entry name" value="CBS DOMAIN-CONTAINING PROTEIN"/>
    <property type="match status" value="1"/>
</dbReference>
<dbReference type="EMBL" id="FNMU01000004">
    <property type="protein sequence ID" value="SDW72999.1"/>
    <property type="molecule type" value="Genomic_DNA"/>
</dbReference>
<dbReference type="GO" id="GO:0009086">
    <property type="term" value="P:methionine biosynthetic process"/>
    <property type="evidence" value="ECO:0007669"/>
    <property type="project" value="UniProtKB-KW"/>
</dbReference>
<keyword evidence="2 4" id="KW-0129">CBS domain</keyword>
<dbReference type="InterPro" id="IPR000644">
    <property type="entry name" value="CBS_dom"/>
</dbReference>
<evidence type="ECO:0000259" key="5">
    <source>
        <dbReference type="PROSITE" id="PS51371"/>
    </source>
</evidence>
<dbReference type="Pfam" id="PF00571">
    <property type="entry name" value="CBS"/>
    <property type="match status" value="2"/>
</dbReference>
<evidence type="ECO:0000256" key="4">
    <source>
        <dbReference type="PROSITE-ProRule" id="PRU00703"/>
    </source>
</evidence>
<dbReference type="AlphaFoldDB" id="A0A1H2VYS2"/>
<dbReference type="InterPro" id="IPR051257">
    <property type="entry name" value="Diverse_CBS-Domain"/>
</dbReference>
<evidence type="ECO:0000256" key="3">
    <source>
        <dbReference type="ARBA" id="ARBA00023167"/>
    </source>
</evidence>
<feature type="domain" description="CBS" evidence="5">
    <location>
        <begin position="85"/>
        <end position="143"/>
    </location>
</feature>